<dbReference type="InterPro" id="IPR039424">
    <property type="entry name" value="SBP_5"/>
</dbReference>
<proteinExistence type="inferred from homology"/>
<dbReference type="PANTHER" id="PTHR30290">
    <property type="entry name" value="PERIPLASMIC BINDING COMPONENT OF ABC TRANSPORTER"/>
    <property type="match status" value="1"/>
</dbReference>
<feature type="domain" description="Solute-binding protein family 5" evidence="4">
    <location>
        <begin position="82"/>
        <end position="322"/>
    </location>
</feature>
<protein>
    <submittedName>
        <fullName evidence="5">Oligopeptide ABC transporter, periplasmic oligopeptide-binding protein OppA</fullName>
    </submittedName>
</protein>
<dbReference type="GO" id="GO:1904680">
    <property type="term" value="F:peptide transmembrane transporter activity"/>
    <property type="evidence" value="ECO:0007669"/>
    <property type="project" value="TreeGrafter"/>
</dbReference>
<comment type="similarity">
    <text evidence="1">Belongs to the bacterial solute-binding protein 5 family.</text>
</comment>
<organism evidence="5">
    <name type="scientific">uncultured Thermomicrobiales bacterium</name>
    <dbReference type="NCBI Taxonomy" id="1645740"/>
    <lineage>
        <taxon>Bacteria</taxon>
        <taxon>Pseudomonadati</taxon>
        <taxon>Thermomicrobiota</taxon>
        <taxon>Thermomicrobia</taxon>
        <taxon>Thermomicrobiales</taxon>
        <taxon>environmental samples</taxon>
    </lineage>
</organism>
<dbReference type="AlphaFoldDB" id="A0A6J4UEE9"/>
<dbReference type="SUPFAM" id="SSF53850">
    <property type="entry name" value="Periplasmic binding protein-like II"/>
    <property type="match status" value="1"/>
</dbReference>
<dbReference type="GO" id="GO:0042938">
    <property type="term" value="P:dipeptide transport"/>
    <property type="evidence" value="ECO:0007669"/>
    <property type="project" value="TreeGrafter"/>
</dbReference>
<feature type="non-terminal residue" evidence="5">
    <location>
        <position position="332"/>
    </location>
</feature>
<dbReference type="Gene3D" id="3.40.190.10">
    <property type="entry name" value="Periplasmic binding protein-like II"/>
    <property type="match status" value="1"/>
</dbReference>
<dbReference type="InterPro" id="IPR000914">
    <property type="entry name" value="SBP_5_dom"/>
</dbReference>
<accession>A0A6J4UEE9</accession>
<feature type="chain" id="PRO_5026918522" evidence="3">
    <location>
        <begin position="25"/>
        <end position="332"/>
    </location>
</feature>
<feature type="signal peptide" evidence="3">
    <location>
        <begin position="1"/>
        <end position="24"/>
    </location>
</feature>
<evidence type="ECO:0000256" key="2">
    <source>
        <dbReference type="ARBA" id="ARBA00022729"/>
    </source>
</evidence>
<evidence type="ECO:0000256" key="3">
    <source>
        <dbReference type="SAM" id="SignalP"/>
    </source>
</evidence>
<dbReference type="Pfam" id="PF00496">
    <property type="entry name" value="SBP_bac_5"/>
    <property type="match status" value="1"/>
</dbReference>
<reference evidence="5" key="1">
    <citation type="submission" date="2020-02" db="EMBL/GenBank/DDBJ databases">
        <authorList>
            <person name="Meier V. D."/>
        </authorList>
    </citation>
    <scope>NUCLEOTIDE SEQUENCE</scope>
    <source>
        <strain evidence="5">AVDCRST_MAG73</strain>
    </source>
</reference>
<dbReference type="GO" id="GO:0030288">
    <property type="term" value="C:outer membrane-bounded periplasmic space"/>
    <property type="evidence" value="ECO:0007669"/>
    <property type="project" value="TreeGrafter"/>
</dbReference>
<dbReference type="Gene3D" id="3.10.105.10">
    <property type="entry name" value="Dipeptide-binding Protein, Domain 3"/>
    <property type="match status" value="1"/>
</dbReference>
<sequence>MTKVKGLALVGILALLAPMLTLNATTSAQDAASAPIEELNLGDFGGGSNPQINFNPYSPNALSGGTSWMFEPLMIVDSYSCEVIPWLATAFGWPDPQTLQFDIREGVTWSDGAPLTAEDVVFSHKLGQTNAALDSDQVWDLATDVTAEGNKVTFTFSEPAGALFNKIVDNPIVPKHQWETESDPVTFTNEEPIGTGAFLVESFDPSELVMVKNDAYWQTEKVQVQRLRYTKTEAGGQVAQLAMSEGRYDWADQFQPDIEQTYVAKDPEHNKYWFPAGGSTSLFMNHTKAPFNDVEFRRGIAYAFDREGMAQRVAYGYTGGASQVYLTLPNQE</sequence>
<dbReference type="EMBL" id="CADCWE010000159">
    <property type="protein sequence ID" value="CAA9546121.1"/>
    <property type="molecule type" value="Genomic_DNA"/>
</dbReference>
<dbReference type="PANTHER" id="PTHR30290:SF38">
    <property type="entry name" value="D,D-DIPEPTIDE-BINDING PERIPLASMIC PROTEIN DDPA-RELATED"/>
    <property type="match status" value="1"/>
</dbReference>
<evidence type="ECO:0000256" key="1">
    <source>
        <dbReference type="ARBA" id="ARBA00005695"/>
    </source>
</evidence>
<name>A0A6J4UEE9_9BACT</name>
<gene>
    <name evidence="5" type="ORF">AVDCRST_MAG73-2426</name>
</gene>
<evidence type="ECO:0000259" key="4">
    <source>
        <dbReference type="Pfam" id="PF00496"/>
    </source>
</evidence>
<evidence type="ECO:0000313" key="5">
    <source>
        <dbReference type="EMBL" id="CAA9546121.1"/>
    </source>
</evidence>
<keyword evidence="2 3" id="KW-0732">Signal</keyword>